<keyword evidence="1" id="KW-1133">Transmembrane helix</keyword>
<evidence type="ECO:0000313" key="3">
    <source>
        <dbReference type="Proteomes" id="UP000649179"/>
    </source>
</evidence>
<evidence type="ECO:0000256" key="1">
    <source>
        <dbReference type="SAM" id="Phobius"/>
    </source>
</evidence>
<sequence>MSATGVLFLAISAASLLVAVWLVVRILRDRPVHDALLYALGVLEAGLVLQLVWGVVQVVGAHGDLNVAAYLGYLVGALVILPIGFLWAAAEQNRSGTAVLLVATIAVPVLELRLHDLWVTR</sequence>
<dbReference type="RefSeq" id="WP_188781316.1">
    <property type="nucleotide sequence ID" value="NZ_BMKQ01000002.1"/>
</dbReference>
<protein>
    <submittedName>
        <fullName evidence="2">Uncharacterized protein</fullName>
    </submittedName>
</protein>
<name>A0A917F9E8_9ACTN</name>
<keyword evidence="1" id="KW-0812">Transmembrane</keyword>
<dbReference type="EMBL" id="BMKQ01000002">
    <property type="protein sequence ID" value="GGF57558.1"/>
    <property type="molecule type" value="Genomic_DNA"/>
</dbReference>
<accession>A0A917F9E8</accession>
<reference evidence="2" key="1">
    <citation type="journal article" date="2014" name="Int. J. Syst. Evol. Microbiol.">
        <title>Complete genome sequence of Corynebacterium casei LMG S-19264T (=DSM 44701T), isolated from a smear-ripened cheese.</title>
        <authorList>
            <consortium name="US DOE Joint Genome Institute (JGI-PGF)"/>
            <person name="Walter F."/>
            <person name="Albersmeier A."/>
            <person name="Kalinowski J."/>
            <person name="Ruckert C."/>
        </authorList>
    </citation>
    <scope>NUCLEOTIDE SEQUENCE</scope>
    <source>
        <strain evidence="2">CGMCC 1.16067</strain>
    </source>
</reference>
<dbReference type="AlphaFoldDB" id="A0A917F9E8"/>
<comment type="caution">
    <text evidence="2">The sequence shown here is derived from an EMBL/GenBank/DDBJ whole genome shotgun (WGS) entry which is preliminary data.</text>
</comment>
<evidence type="ECO:0000313" key="2">
    <source>
        <dbReference type="EMBL" id="GGF57558.1"/>
    </source>
</evidence>
<organism evidence="2 3">
    <name type="scientific">Marmoricola endophyticus</name>
    <dbReference type="NCBI Taxonomy" id="2040280"/>
    <lineage>
        <taxon>Bacteria</taxon>
        <taxon>Bacillati</taxon>
        <taxon>Actinomycetota</taxon>
        <taxon>Actinomycetes</taxon>
        <taxon>Propionibacteriales</taxon>
        <taxon>Nocardioidaceae</taxon>
        <taxon>Marmoricola</taxon>
    </lineage>
</organism>
<feature type="transmembrane region" description="Helical" evidence="1">
    <location>
        <begin position="6"/>
        <end position="24"/>
    </location>
</feature>
<gene>
    <name evidence="2" type="ORF">GCM10011519_34380</name>
</gene>
<keyword evidence="3" id="KW-1185">Reference proteome</keyword>
<feature type="transmembrane region" description="Helical" evidence="1">
    <location>
        <begin position="68"/>
        <end position="90"/>
    </location>
</feature>
<keyword evidence="1" id="KW-0472">Membrane</keyword>
<reference evidence="2" key="2">
    <citation type="submission" date="2020-09" db="EMBL/GenBank/DDBJ databases">
        <authorList>
            <person name="Sun Q."/>
            <person name="Zhou Y."/>
        </authorList>
    </citation>
    <scope>NUCLEOTIDE SEQUENCE</scope>
    <source>
        <strain evidence="2">CGMCC 1.16067</strain>
    </source>
</reference>
<feature type="transmembrane region" description="Helical" evidence="1">
    <location>
        <begin position="36"/>
        <end position="56"/>
    </location>
</feature>
<proteinExistence type="predicted"/>
<dbReference type="Proteomes" id="UP000649179">
    <property type="component" value="Unassembled WGS sequence"/>
</dbReference>